<comment type="similarity">
    <text evidence="2">Belongs to the UPF0702 family.</text>
</comment>
<feature type="domain" description="YetF C-terminal" evidence="8">
    <location>
        <begin position="78"/>
        <end position="210"/>
    </location>
</feature>
<dbReference type="InterPro" id="IPR007353">
    <property type="entry name" value="DUF421"/>
</dbReference>
<accession>A0A1M4WC98</accession>
<evidence type="ECO:0000256" key="3">
    <source>
        <dbReference type="ARBA" id="ARBA00022475"/>
    </source>
</evidence>
<dbReference type="EMBL" id="FQVG01000016">
    <property type="protein sequence ID" value="SHE78911.1"/>
    <property type="molecule type" value="Genomic_DNA"/>
</dbReference>
<evidence type="ECO:0000256" key="2">
    <source>
        <dbReference type="ARBA" id="ARBA00006448"/>
    </source>
</evidence>
<evidence type="ECO:0000256" key="1">
    <source>
        <dbReference type="ARBA" id="ARBA00004651"/>
    </source>
</evidence>
<evidence type="ECO:0000313" key="10">
    <source>
        <dbReference type="Proteomes" id="UP000184423"/>
    </source>
</evidence>
<evidence type="ECO:0000313" key="9">
    <source>
        <dbReference type="EMBL" id="SHE78911.1"/>
    </source>
</evidence>
<comment type="subcellular location">
    <subcellularLocation>
        <location evidence="1">Cell membrane</location>
        <topology evidence="1">Multi-pass membrane protein</topology>
    </subcellularLocation>
</comment>
<evidence type="ECO:0000256" key="5">
    <source>
        <dbReference type="ARBA" id="ARBA00022989"/>
    </source>
</evidence>
<dbReference type="Pfam" id="PF04239">
    <property type="entry name" value="DUF421"/>
    <property type="match status" value="1"/>
</dbReference>
<evidence type="ECO:0000256" key="6">
    <source>
        <dbReference type="ARBA" id="ARBA00023136"/>
    </source>
</evidence>
<proteinExistence type="inferred from homology"/>
<dbReference type="AlphaFoldDB" id="A0A1M4WC98"/>
<keyword evidence="10" id="KW-1185">Reference proteome</keyword>
<keyword evidence="4 7" id="KW-0812">Transmembrane</keyword>
<dbReference type="PANTHER" id="PTHR34582:SF6">
    <property type="entry name" value="UPF0702 TRANSMEMBRANE PROTEIN YCAP"/>
    <property type="match status" value="1"/>
</dbReference>
<sequence length="230" mass="26333">MVVFVRTIILYIFVTLAMRLMGKRQIGELQPFELVVALMLSELATLPMQDTAIPLIHGIIPILTLMTLEILISFLTLKVEFFRKLFCGTPDILIKHGKVSEEELRRQRFNLDDLIEELRMMGYLDIADIEYAILETSGKLSIIPKAEKSPATREDLNLNHQSVKLPVSIILDGVLNKKNLSITGHDLNWLMENLKSKGIEDIKDVFIAMIDSKGNLFIQRRDKDEEKNKK</sequence>
<reference evidence="10" key="1">
    <citation type="submission" date="2016-11" db="EMBL/GenBank/DDBJ databases">
        <authorList>
            <person name="Varghese N."/>
            <person name="Submissions S."/>
        </authorList>
    </citation>
    <scope>NUCLEOTIDE SEQUENCE [LARGE SCALE GENOMIC DNA]</scope>
    <source>
        <strain evidence="10">DSM 10124</strain>
    </source>
</reference>
<gene>
    <name evidence="9" type="ORF">SAMN02746091_01123</name>
</gene>
<feature type="transmembrane region" description="Helical" evidence="7">
    <location>
        <begin position="6"/>
        <end position="22"/>
    </location>
</feature>
<keyword evidence="5 7" id="KW-1133">Transmembrane helix</keyword>
<name>A0A1M4WC98_9CLOT</name>
<evidence type="ECO:0000259" key="8">
    <source>
        <dbReference type="Pfam" id="PF04239"/>
    </source>
</evidence>
<keyword evidence="6 7" id="KW-0472">Membrane</keyword>
<dbReference type="PANTHER" id="PTHR34582">
    <property type="entry name" value="UPF0702 TRANSMEMBRANE PROTEIN YCAP"/>
    <property type="match status" value="1"/>
</dbReference>
<dbReference type="GO" id="GO:0005886">
    <property type="term" value="C:plasma membrane"/>
    <property type="evidence" value="ECO:0007669"/>
    <property type="project" value="UniProtKB-SubCell"/>
</dbReference>
<evidence type="ECO:0000256" key="7">
    <source>
        <dbReference type="SAM" id="Phobius"/>
    </source>
</evidence>
<keyword evidence="3" id="KW-1003">Cell membrane</keyword>
<feature type="transmembrane region" description="Helical" evidence="7">
    <location>
        <begin position="55"/>
        <end position="77"/>
    </location>
</feature>
<protein>
    <submittedName>
        <fullName evidence="9">Uncharacterized membrane protein YcaP, DUF421 family</fullName>
    </submittedName>
</protein>
<evidence type="ECO:0000256" key="4">
    <source>
        <dbReference type="ARBA" id="ARBA00022692"/>
    </source>
</evidence>
<dbReference type="Proteomes" id="UP000184423">
    <property type="component" value="Unassembled WGS sequence"/>
</dbReference>
<organism evidence="9 10">
    <name type="scientific">Caloramator proteoclasticus DSM 10124</name>
    <dbReference type="NCBI Taxonomy" id="1121262"/>
    <lineage>
        <taxon>Bacteria</taxon>
        <taxon>Bacillati</taxon>
        <taxon>Bacillota</taxon>
        <taxon>Clostridia</taxon>
        <taxon>Eubacteriales</taxon>
        <taxon>Clostridiaceae</taxon>
        <taxon>Caloramator</taxon>
    </lineage>
</organism>
<dbReference type="InterPro" id="IPR023090">
    <property type="entry name" value="UPF0702_alpha/beta_dom_sf"/>
</dbReference>
<dbReference type="Gene3D" id="3.30.240.20">
    <property type="entry name" value="bsu07140 like domains"/>
    <property type="match status" value="2"/>
</dbReference>